<dbReference type="AlphaFoldDB" id="A0A1R3XD43"/>
<dbReference type="Proteomes" id="UP000186997">
    <property type="component" value="Unassembled WGS sequence"/>
</dbReference>
<protein>
    <recommendedName>
        <fullName evidence="3">Flagellar FliJ protein</fullName>
    </recommendedName>
</protein>
<dbReference type="OrthoDB" id="7861976at2"/>
<sequence>MQEDRIKALVEISALRFQADQARLAQLHAKERDLRKNLQDLVQQRNARVASVIKADDPATIAGADVQWHAWVDQRRKAINTELAQILAQKSDCLARVKRSFGQDQAAQQLLKKVQLTQRRPRYES</sequence>
<name>A0A1R3XD43_9RHOB</name>
<gene>
    <name evidence="1" type="ORF">SAMN05421665_2881</name>
</gene>
<dbReference type="RefSeq" id="WP_076660586.1">
    <property type="nucleotide sequence ID" value="NZ_FTPR01000002.1"/>
</dbReference>
<organism evidence="1 2">
    <name type="scientific">Yoonia rosea</name>
    <dbReference type="NCBI Taxonomy" id="287098"/>
    <lineage>
        <taxon>Bacteria</taxon>
        <taxon>Pseudomonadati</taxon>
        <taxon>Pseudomonadota</taxon>
        <taxon>Alphaproteobacteria</taxon>
        <taxon>Rhodobacterales</taxon>
        <taxon>Paracoccaceae</taxon>
        <taxon>Yoonia</taxon>
    </lineage>
</organism>
<evidence type="ECO:0008006" key="3">
    <source>
        <dbReference type="Google" id="ProtNLM"/>
    </source>
</evidence>
<evidence type="ECO:0000313" key="1">
    <source>
        <dbReference type="EMBL" id="SIT89145.1"/>
    </source>
</evidence>
<reference evidence="2" key="1">
    <citation type="submission" date="2017-01" db="EMBL/GenBank/DDBJ databases">
        <authorList>
            <person name="Varghese N."/>
            <person name="Submissions S."/>
        </authorList>
    </citation>
    <scope>NUCLEOTIDE SEQUENCE [LARGE SCALE GENOMIC DNA]</scope>
    <source>
        <strain evidence="2">DSM 29591</strain>
    </source>
</reference>
<accession>A0A1R3XD43</accession>
<dbReference type="STRING" id="287098.SAMN05421665_2881"/>
<keyword evidence="2" id="KW-1185">Reference proteome</keyword>
<proteinExistence type="predicted"/>
<evidence type="ECO:0000313" key="2">
    <source>
        <dbReference type="Proteomes" id="UP000186997"/>
    </source>
</evidence>
<dbReference type="EMBL" id="FTPR01000002">
    <property type="protein sequence ID" value="SIT89145.1"/>
    <property type="molecule type" value="Genomic_DNA"/>
</dbReference>